<dbReference type="EMBL" id="HBUF01431899">
    <property type="protein sequence ID" value="CAG6742058.1"/>
    <property type="molecule type" value="Transcribed_RNA"/>
</dbReference>
<proteinExistence type="predicted"/>
<evidence type="ECO:0000256" key="1">
    <source>
        <dbReference type="SAM" id="Phobius"/>
    </source>
</evidence>
<keyword evidence="1" id="KW-1133">Transmembrane helix</keyword>
<feature type="transmembrane region" description="Helical" evidence="1">
    <location>
        <begin position="21"/>
        <end position="45"/>
    </location>
</feature>
<keyword evidence="1" id="KW-0472">Membrane</keyword>
<organism evidence="2">
    <name type="scientific">Cacopsylla melanoneura</name>
    <dbReference type="NCBI Taxonomy" id="428564"/>
    <lineage>
        <taxon>Eukaryota</taxon>
        <taxon>Metazoa</taxon>
        <taxon>Ecdysozoa</taxon>
        <taxon>Arthropoda</taxon>
        <taxon>Hexapoda</taxon>
        <taxon>Insecta</taxon>
        <taxon>Pterygota</taxon>
        <taxon>Neoptera</taxon>
        <taxon>Paraneoptera</taxon>
        <taxon>Hemiptera</taxon>
        <taxon>Sternorrhyncha</taxon>
        <taxon>Psylloidea</taxon>
        <taxon>Psyllidae</taxon>
        <taxon>Psyllinae</taxon>
        <taxon>Cacopsylla</taxon>
    </lineage>
</organism>
<protein>
    <submittedName>
        <fullName evidence="2">Uncharacterized protein</fullName>
    </submittedName>
</protein>
<evidence type="ECO:0000313" key="2">
    <source>
        <dbReference type="EMBL" id="CAG6742058.1"/>
    </source>
</evidence>
<name>A0A8D8Z6T9_9HEMI</name>
<feature type="transmembrane region" description="Helical" evidence="1">
    <location>
        <begin position="85"/>
        <end position="105"/>
    </location>
</feature>
<reference evidence="2" key="1">
    <citation type="submission" date="2021-05" db="EMBL/GenBank/DDBJ databases">
        <authorList>
            <person name="Alioto T."/>
            <person name="Alioto T."/>
            <person name="Gomez Garrido J."/>
        </authorList>
    </citation>
    <scope>NUCLEOTIDE SEQUENCE</scope>
</reference>
<sequence length="111" mass="13133">MRLKFSMISSIIIIWVRNSMIAFIVIMYNILLIHFMTMNNIISFIRIVNMYNILLISFIRIVIMYNVCIGIIFMNDIIVFTRIVLMNNIFLIHFVIVKNILRFAVLVDVSV</sequence>
<feature type="transmembrane region" description="Helical" evidence="1">
    <location>
        <begin position="51"/>
        <end position="73"/>
    </location>
</feature>
<dbReference type="AlphaFoldDB" id="A0A8D8Z6T9"/>
<keyword evidence="1" id="KW-0812">Transmembrane</keyword>
<accession>A0A8D8Z6T9</accession>